<dbReference type="Proteomes" id="UP000535937">
    <property type="component" value="Unassembled WGS sequence"/>
</dbReference>
<accession>A0A7W4WES9</accession>
<feature type="domain" description="PilX/PilW C-terminal" evidence="2">
    <location>
        <begin position="97"/>
        <end position="184"/>
    </location>
</feature>
<feature type="domain" description="Type 4 fimbrial biogenesis protein PilX N-terminal" evidence="3">
    <location>
        <begin position="15"/>
        <end position="65"/>
    </location>
</feature>
<dbReference type="InterPro" id="IPR025205">
    <property type="entry name" value="PilX/PilW_C"/>
</dbReference>
<evidence type="ECO:0000259" key="3">
    <source>
        <dbReference type="Pfam" id="PF14341"/>
    </source>
</evidence>
<sequence>MRGPTRYPTPIRTQRGAVLLVGLVMLLLMTIVGLAAVRSSKIQELMAGNMRDRNLAFQAAEAGLRAGEQALEGMTLPSFDGSAAGYLKADSKAMKGSSSIDFWDSYPWESAYASVQTDLDLQWVLEEPRYVIEEVTATTVTGADGGAIDFESSLVAKETVFYRITSRGVGGTENSAVVLQSTFKR</sequence>
<feature type="transmembrane region" description="Helical" evidence="1">
    <location>
        <begin position="16"/>
        <end position="37"/>
    </location>
</feature>
<keyword evidence="5" id="KW-1185">Reference proteome</keyword>
<name>A0A7W4WES9_9GAMM</name>
<keyword evidence="1" id="KW-0812">Transmembrane</keyword>
<evidence type="ECO:0000256" key="1">
    <source>
        <dbReference type="SAM" id="Phobius"/>
    </source>
</evidence>
<dbReference type="Pfam" id="PF13681">
    <property type="entry name" value="PilX"/>
    <property type="match status" value="1"/>
</dbReference>
<protein>
    <submittedName>
        <fullName evidence="4">Type IV pilus assembly protein PilX</fullName>
    </submittedName>
</protein>
<keyword evidence="1" id="KW-0472">Membrane</keyword>
<dbReference type="Pfam" id="PF14341">
    <property type="entry name" value="PilX_N"/>
    <property type="match status" value="1"/>
</dbReference>
<dbReference type="AlphaFoldDB" id="A0A7W4WES9"/>
<proteinExistence type="predicted"/>
<keyword evidence="1" id="KW-1133">Transmembrane helix</keyword>
<evidence type="ECO:0000313" key="4">
    <source>
        <dbReference type="EMBL" id="MBB3062422.1"/>
    </source>
</evidence>
<organism evidence="4 5">
    <name type="scientific">Microbulbifer rhizosphaerae</name>
    <dbReference type="NCBI Taxonomy" id="1562603"/>
    <lineage>
        <taxon>Bacteria</taxon>
        <taxon>Pseudomonadati</taxon>
        <taxon>Pseudomonadota</taxon>
        <taxon>Gammaproteobacteria</taxon>
        <taxon>Cellvibrionales</taxon>
        <taxon>Microbulbiferaceae</taxon>
        <taxon>Microbulbifer</taxon>
    </lineage>
</organism>
<evidence type="ECO:0000259" key="2">
    <source>
        <dbReference type="Pfam" id="PF13681"/>
    </source>
</evidence>
<reference evidence="4 5" key="1">
    <citation type="submission" date="2020-08" db="EMBL/GenBank/DDBJ databases">
        <title>Genomic Encyclopedia of Type Strains, Phase III (KMG-III): the genomes of soil and plant-associated and newly described type strains.</title>
        <authorList>
            <person name="Whitman W."/>
        </authorList>
    </citation>
    <scope>NUCLEOTIDE SEQUENCE [LARGE SCALE GENOMIC DNA]</scope>
    <source>
        <strain evidence="4 5">CECT 8799</strain>
    </source>
</reference>
<comment type="caution">
    <text evidence="4">The sequence shown here is derived from an EMBL/GenBank/DDBJ whole genome shotgun (WGS) entry which is preliminary data.</text>
</comment>
<dbReference type="InterPro" id="IPR025746">
    <property type="entry name" value="PilX_N_dom"/>
</dbReference>
<evidence type="ECO:0000313" key="5">
    <source>
        <dbReference type="Proteomes" id="UP000535937"/>
    </source>
</evidence>
<gene>
    <name evidence="4" type="ORF">FHS09_003271</name>
</gene>
<dbReference type="EMBL" id="JACHWZ010000016">
    <property type="protein sequence ID" value="MBB3062422.1"/>
    <property type="molecule type" value="Genomic_DNA"/>
</dbReference>
<dbReference type="RefSeq" id="WP_183461728.1">
    <property type="nucleotide sequence ID" value="NZ_JACHWZ010000016.1"/>
</dbReference>